<evidence type="ECO:0008006" key="3">
    <source>
        <dbReference type="Google" id="ProtNLM"/>
    </source>
</evidence>
<dbReference type="OrthoDB" id="5450709at2"/>
<evidence type="ECO:0000313" key="2">
    <source>
        <dbReference type="Proteomes" id="UP000199533"/>
    </source>
</evidence>
<sequence length="935" mass="102888">MAVTYKKPSSGSHGGSYLIHNKNAFPSQLKKTGGHAKATTCASKTLQALTSAAMVLPGLLLTTAHATEVAGGDRINFQFSRYQEGKRDLFGAPNNFEPIRADVLHGSGIFSLTSRAKFSFSYTQDVWSGATPITTSPLAANPYQSILGNSSSGATVVGASPLINPQGLLLDRDLNPIMQDPVSGQQLGTDTRSVLVLASASPEVRNQANFRLGYEWDDAAIDASAGFSLENDYRSSFGNLGGRMDFNQKLTSVKFGAGYTSSNISAILDHDSAPYLTKTAFSRQIETRSGSEILHGERQDWAANLGLSQVLTQHALIDANLGYTHSSGFLENPYKAMTVIFVDPDVLNDGLSTPVLGDVRALLEQRPNQRNQWAFSTKYIQHITPLDAALHLNYKFTTDDWGINTSTFSANWIQPLPFGWTITPRIRYYSQDRANFYDPFLVSQQNFSSRAFDSLGREIWVNALNPEMEFVRDENFNLLDGEGNPVDESMLNVQPKTIAFDSEKLPDNFSSDHRLAGFGSLSGGFTLSKQFAKGIALEAGFEYYTRASSMKLGGGGGNSFADFDYYVANAALKLNLESLRLPTSGGRIHHHHHHNENDKSGDLPALHHMHNQPAGLMFGHMLDKAGEFMVGYRFMYSRSAGNLLHGTKVAHDQLIVDQGCSDTALCRFAPTYMDMKMHMLDIMYAPTKWLNLMVMPQFMDMEMNLRELDGRPPPVPDVHEHTGIAGHTTGILGDTNISALIKLYETPGHRIHAGIGVNAPTGKTDLQLRRIAKIDGGSIHFGMQLGSGTWDFVPSLTYTGEHNRWSWGAQVNGVKRMENRNESGYRLGDIFQATTWGGFDLTNWLAASIRGVYTIQDSIHGDFNSFNARIGPMDFPVNYGGQFWNVGFGVNAMIPGGRFSGNHFGFEWLQPVSTDVNGFQLDRKGALAASWSYRF</sequence>
<proteinExistence type="predicted"/>
<accession>A0A1I4ALS0</accession>
<dbReference type="AlphaFoldDB" id="A0A1I4ALS0"/>
<dbReference type="STRING" id="52441.SAMN05216302_100999"/>
<dbReference type="EMBL" id="FOSP01000009">
    <property type="protein sequence ID" value="SFK57428.1"/>
    <property type="molecule type" value="Genomic_DNA"/>
</dbReference>
<evidence type="ECO:0000313" key="1">
    <source>
        <dbReference type="EMBL" id="SFK57428.1"/>
    </source>
</evidence>
<dbReference type="InterPro" id="IPR021953">
    <property type="entry name" value="DUF3570"/>
</dbReference>
<gene>
    <name evidence="1" type="ORF">SAMN05216302_100999</name>
</gene>
<protein>
    <recommendedName>
        <fullName evidence="3">DUF3570 domain-containing protein</fullName>
    </recommendedName>
</protein>
<name>A0A1I4ALS0_9PROT</name>
<dbReference type="RefSeq" id="WP_090698759.1">
    <property type="nucleotide sequence ID" value="NZ_FOSP01000009.1"/>
</dbReference>
<reference evidence="2" key="1">
    <citation type="submission" date="2016-10" db="EMBL/GenBank/DDBJ databases">
        <authorList>
            <person name="Varghese N."/>
            <person name="Submissions S."/>
        </authorList>
    </citation>
    <scope>NUCLEOTIDE SEQUENCE [LARGE SCALE GENOMIC DNA]</scope>
    <source>
        <strain evidence="2">Nm69</strain>
    </source>
</reference>
<dbReference type="Pfam" id="PF12094">
    <property type="entry name" value="DUF3570"/>
    <property type="match status" value="1"/>
</dbReference>
<organism evidence="1 2">
    <name type="scientific">Nitrosomonas aestuarii</name>
    <dbReference type="NCBI Taxonomy" id="52441"/>
    <lineage>
        <taxon>Bacteria</taxon>
        <taxon>Pseudomonadati</taxon>
        <taxon>Pseudomonadota</taxon>
        <taxon>Betaproteobacteria</taxon>
        <taxon>Nitrosomonadales</taxon>
        <taxon>Nitrosomonadaceae</taxon>
        <taxon>Nitrosomonas</taxon>
    </lineage>
</organism>
<keyword evidence="2" id="KW-1185">Reference proteome</keyword>
<dbReference type="Proteomes" id="UP000199533">
    <property type="component" value="Unassembled WGS sequence"/>
</dbReference>